<keyword evidence="1" id="KW-0472">Membrane</keyword>
<dbReference type="EMBL" id="VMSO01000012">
    <property type="protein sequence ID" value="KAA8501070.1"/>
    <property type="molecule type" value="Genomic_DNA"/>
</dbReference>
<comment type="caution">
    <text evidence="2">The sequence shown here is derived from an EMBL/GenBank/DDBJ whole genome shotgun (WGS) entry which is preliminary data.</text>
</comment>
<organism evidence="2 3">
    <name type="scientific">Mediterraneibacter catenae</name>
    <dbReference type="NCBI Taxonomy" id="2594882"/>
    <lineage>
        <taxon>Bacteria</taxon>
        <taxon>Bacillati</taxon>
        <taxon>Bacillota</taxon>
        <taxon>Clostridia</taxon>
        <taxon>Lachnospirales</taxon>
        <taxon>Lachnospiraceae</taxon>
        <taxon>Mediterraneibacter</taxon>
    </lineage>
</organism>
<dbReference type="RefSeq" id="WP_150311053.1">
    <property type="nucleotide sequence ID" value="NZ_VMSO01000012.1"/>
</dbReference>
<keyword evidence="1" id="KW-0812">Transmembrane</keyword>
<feature type="transmembrane region" description="Helical" evidence="1">
    <location>
        <begin position="81"/>
        <end position="106"/>
    </location>
</feature>
<protein>
    <submittedName>
        <fullName evidence="2">DUF2798 domain-containing protein</fullName>
    </submittedName>
</protein>
<dbReference type="Pfam" id="PF11391">
    <property type="entry name" value="DUF2798"/>
    <property type="match status" value="2"/>
</dbReference>
<gene>
    <name evidence="2" type="ORF">FNY66_10000</name>
</gene>
<dbReference type="OrthoDB" id="7062363at2"/>
<dbReference type="AlphaFoldDB" id="A0A5M9HVQ9"/>
<keyword evidence="1" id="KW-1133">Transmembrane helix</keyword>
<feature type="transmembrane region" description="Helical" evidence="1">
    <location>
        <begin position="126"/>
        <end position="145"/>
    </location>
</feature>
<dbReference type="InterPro" id="IPR021529">
    <property type="entry name" value="DUF2798"/>
</dbReference>
<feature type="transmembrane region" description="Helical" evidence="1">
    <location>
        <begin position="38"/>
        <end position="60"/>
    </location>
</feature>
<evidence type="ECO:0000256" key="1">
    <source>
        <dbReference type="SAM" id="Phobius"/>
    </source>
</evidence>
<accession>A0A5M9HVQ9</accession>
<reference evidence="2" key="1">
    <citation type="submission" date="2019-07" db="EMBL/GenBank/DDBJ databases">
        <authorList>
            <person name="Wongkuna S."/>
            <person name="Scaria J."/>
        </authorList>
    </citation>
    <scope>NUCLEOTIDE SEQUENCE [LARGE SCALE GENOMIC DNA]</scope>
    <source>
        <strain evidence="2">SW178</strain>
    </source>
</reference>
<evidence type="ECO:0000313" key="2">
    <source>
        <dbReference type="EMBL" id="KAA8501070.1"/>
    </source>
</evidence>
<sequence length="158" mass="17965">MPQTKFQDLTFTCIMVLIFVYVMTFYNAGLENGVTFATFGYALTHMWVEVIGAFIAQRYIAAPIVKRLVRRIFTPGEDKPIFIILATAGFTVSMMAPMMTLYVSIYHMGLCPELLGHWLTKLVQNFPFALCAQVFYVEPLVRLIFRTIFKKQLAAATA</sequence>
<proteinExistence type="predicted"/>
<name>A0A5M9HVQ9_9FIRM</name>
<feature type="transmembrane region" description="Helical" evidence="1">
    <location>
        <begin position="9"/>
        <end position="26"/>
    </location>
</feature>
<evidence type="ECO:0000313" key="3">
    <source>
        <dbReference type="Proteomes" id="UP000322025"/>
    </source>
</evidence>
<keyword evidence="3" id="KW-1185">Reference proteome</keyword>
<dbReference type="Proteomes" id="UP000322025">
    <property type="component" value="Unassembled WGS sequence"/>
</dbReference>